<sequence>MSMMPNLRCVAAQVHRSSRSIWPRRNLCSSPEFSSNESNGAGQTVVGWYVRRGLAVAAGFGFNWYRLGDLASSLEEDLQSELRALEETLEESKRRMRRVVNGDEIPRTCKDAFNVTSPEGHREVAL</sequence>
<dbReference type="EMBL" id="CACVBM020001240">
    <property type="protein sequence ID" value="CAA7041126.1"/>
    <property type="molecule type" value="Genomic_DNA"/>
</dbReference>
<keyword evidence="1" id="KW-0175">Coiled coil</keyword>
<organism evidence="2 3">
    <name type="scientific">Microthlaspi erraticum</name>
    <dbReference type="NCBI Taxonomy" id="1685480"/>
    <lineage>
        <taxon>Eukaryota</taxon>
        <taxon>Viridiplantae</taxon>
        <taxon>Streptophyta</taxon>
        <taxon>Embryophyta</taxon>
        <taxon>Tracheophyta</taxon>
        <taxon>Spermatophyta</taxon>
        <taxon>Magnoliopsida</taxon>
        <taxon>eudicotyledons</taxon>
        <taxon>Gunneridae</taxon>
        <taxon>Pentapetalae</taxon>
        <taxon>rosids</taxon>
        <taxon>malvids</taxon>
        <taxon>Brassicales</taxon>
        <taxon>Brassicaceae</taxon>
        <taxon>Coluteocarpeae</taxon>
        <taxon>Microthlaspi</taxon>
    </lineage>
</organism>
<evidence type="ECO:0000313" key="3">
    <source>
        <dbReference type="Proteomes" id="UP000467841"/>
    </source>
</evidence>
<evidence type="ECO:0000256" key="1">
    <source>
        <dbReference type="SAM" id="Coils"/>
    </source>
</evidence>
<keyword evidence="3" id="KW-1185">Reference proteome</keyword>
<accession>A0A6D2JX03</accession>
<dbReference type="AlphaFoldDB" id="A0A6D2JX03"/>
<name>A0A6D2JX03_9BRAS</name>
<feature type="coiled-coil region" evidence="1">
    <location>
        <begin position="71"/>
        <end position="102"/>
    </location>
</feature>
<reference evidence="2" key="1">
    <citation type="submission" date="2020-01" db="EMBL/GenBank/DDBJ databases">
        <authorList>
            <person name="Mishra B."/>
        </authorList>
    </citation>
    <scope>NUCLEOTIDE SEQUENCE [LARGE SCALE GENOMIC DNA]</scope>
</reference>
<evidence type="ECO:0000313" key="2">
    <source>
        <dbReference type="EMBL" id="CAA7041126.1"/>
    </source>
</evidence>
<protein>
    <submittedName>
        <fullName evidence="2">Uncharacterized protein</fullName>
    </submittedName>
</protein>
<gene>
    <name evidence="2" type="ORF">MERR_LOCUS28361</name>
</gene>
<proteinExistence type="predicted"/>
<comment type="caution">
    <text evidence="2">The sequence shown here is derived from an EMBL/GenBank/DDBJ whole genome shotgun (WGS) entry which is preliminary data.</text>
</comment>
<dbReference type="Proteomes" id="UP000467841">
    <property type="component" value="Unassembled WGS sequence"/>
</dbReference>